<keyword evidence="3 4" id="KW-0505">Motor protein</keyword>
<dbReference type="SMART" id="SM00129">
    <property type="entry name" value="KISc"/>
    <property type="match status" value="1"/>
</dbReference>
<dbReference type="PANTHER" id="PTHR47968">
    <property type="entry name" value="CENTROMERE PROTEIN E"/>
    <property type="match status" value="1"/>
</dbReference>
<dbReference type="SUPFAM" id="SSF52540">
    <property type="entry name" value="P-loop containing nucleoside triphosphate hydrolases"/>
    <property type="match status" value="2"/>
</dbReference>
<comment type="similarity">
    <text evidence="4">Belongs to the TRAFAC class myosin-kinesin ATPase superfamily. Kinesin family.</text>
</comment>
<dbReference type="Gene3D" id="3.40.50.300">
    <property type="entry name" value="P-loop containing nucleotide triphosphate hydrolases"/>
    <property type="match status" value="1"/>
</dbReference>
<dbReference type="PRINTS" id="PR00380">
    <property type="entry name" value="KINESINHEAVY"/>
</dbReference>
<feature type="region of interest" description="Disordered" evidence="6">
    <location>
        <begin position="422"/>
        <end position="441"/>
    </location>
</feature>
<dbReference type="GO" id="GO:0003777">
    <property type="term" value="F:microtubule motor activity"/>
    <property type="evidence" value="ECO:0007669"/>
    <property type="project" value="InterPro"/>
</dbReference>
<dbReference type="RefSeq" id="XP_029242917.1">
    <property type="nucleotide sequence ID" value="XM_029377174.1"/>
</dbReference>
<dbReference type="Gene3D" id="3.40.850.10">
    <property type="entry name" value="Kinesin motor domain"/>
    <property type="match status" value="1"/>
</dbReference>
<dbReference type="GO" id="GO:0005874">
    <property type="term" value="C:microtubule"/>
    <property type="evidence" value="ECO:0007669"/>
    <property type="project" value="UniProtKB-KW"/>
</dbReference>
<reference evidence="8 9" key="1">
    <citation type="journal article" date="2018" name="BMC Genomics">
        <title>Genomic comparison of Trypanosoma conorhini and Trypanosoma rangeli to Trypanosoma cruzi strains of high and low virulence.</title>
        <authorList>
            <person name="Bradwell K.R."/>
            <person name="Koparde V.N."/>
            <person name="Matveyev A.V."/>
            <person name="Serrano M.G."/>
            <person name="Alves J.M."/>
            <person name="Parikh H."/>
            <person name="Huang B."/>
            <person name="Lee V."/>
            <person name="Espinosa-Alvarez O."/>
            <person name="Ortiz P.A."/>
            <person name="Costa-Martins A.G."/>
            <person name="Teixeira M.M."/>
            <person name="Buck G.A."/>
        </authorList>
    </citation>
    <scope>NUCLEOTIDE SEQUENCE [LARGE SCALE GENOMIC DNA]</scope>
    <source>
        <strain evidence="8 9">AM80</strain>
    </source>
</reference>
<keyword evidence="4" id="KW-0067">ATP-binding</keyword>
<feature type="coiled-coil region" evidence="5">
    <location>
        <begin position="470"/>
        <end position="511"/>
    </location>
</feature>
<dbReference type="PANTHER" id="PTHR47968:SF36">
    <property type="entry name" value="KINESIN HEAVY CHAIN ISOFORM X1"/>
    <property type="match status" value="1"/>
</dbReference>
<dbReference type="CDD" id="cd00106">
    <property type="entry name" value="KISc"/>
    <property type="match status" value="1"/>
</dbReference>
<dbReference type="VEuPathDB" id="TriTrypDB:TRSC58_04516"/>
<name>A0A422P4S4_TRYRA</name>
<dbReference type="PROSITE" id="PS50067">
    <property type="entry name" value="KINESIN_MOTOR_2"/>
    <property type="match status" value="1"/>
</dbReference>
<organism evidence="8 9">
    <name type="scientific">Trypanosoma rangeli</name>
    <dbReference type="NCBI Taxonomy" id="5698"/>
    <lineage>
        <taxon>Eukaryota</taxon>
        <taxon>Discoba</taxon>
        <taxon>Euglenozoa</taxon>
        <taxon>Kinetoplastea</taxon>
        <taxon>Metakinetoplastina</taxon>
        <taxon>Trypanosomatida</taxon>
        <taxon>Trypanosomatidae</taxon>
        <taxon>Trypanosoma</taxon>
        <taxon>Herpetosoma</taxon>
    </lineage>
</organism>
<dbReference type="GO" id="GO:0007018">
    <property type="term" value="P:microtubule-based movement"/>
    <property type="evidence" value="ECO:0007669"/>
    <property type="project" value="InterPro"/>
</dbReference>
<feature type="coiled-coil region" evidence="5">
    <location>
        <begin position="669"/>
        <end position="747"/>
    </location>
</feature>
<keyword evidence="1" id="KW-0493">Microtubule</keyword>
<dbReference type="Proteomes" id="UP000283634">
    <property type="component" value="Unassembled WGS sequence"/>
</dbReference>
<dbReference type="GO" id="GO:0005524">
    <property type="term" value="F:ATP binding"/>
    <property type="evidence" value="ECO:0007669"/>
    <property type="project" value="UniProtKB-UniRule"/>
</dbReference>
<gene>
    <name evidence="8" type="ORF">TraAM80_00079</name>
</gene>
<evidence type="ECO:0000256" key="5">
    <source>
        <dbReference type="SAM" id="Coils"/>
    </source>
</evidence>
<feature type="binding site" evidence="4">
    <location>
        <begin position="93"/>
        <end position="100"/>
    </location>
    <ligand>
        <name>ATP</name>
        <dbReference type="ChEBI" id="CHEBI:30616"/>
    </ligand>
</feature>
<dbReference type="Pfam" id="PF00225">
    <property type="entry name" value="Kinesin"/>
    <property type="match status" value="1"/>
</dbReference>
<keyword evidence="4" id="KW-0547">Nucleotide-binding</keyword>
<dbReference type="InterPro" id="IPR036961">
    <property type="entry name" value="Kinesin_motor_dom_sf"/>
</dbReference>
<dbReference type="InterPro" id="IPR027640">
    <property type="entry name" value="Kinesin-like_fam"/>
</dbReference>
<feature type="domain" description="Kinesin motor" evidence="7">
    <location>
        <begin position="13"/>
        <end position="332"/>
    </location>
</feature>
<dbReference type="VEuPathDB" id="TriTrypDB:TRSC58_04872"/>
<evidence type="ECO:0000256" key="6">
    <source>
        <dbReference type="SAM" id="MobiDB-lite"/>
    </source>
</evidence>
<feature type="coiled-coil region" evidence="5">
    <location>
        <begin position="348"/>
        <end position="382"/>
    </location>
</feature>
<protein>
    <submittedName>
        <fullName evidence="8">Kinesin</fullName>
    </submittedName>
</protein>
<dbReference type="GO" id="GO:0008017">
    <property type="term" value="F:microtubule binding"/>
    <property type="evidence" value="ECO:0007669"/>
    <property type="project" value="InterPro"/>
</dbReference>
<evidence type="ECO:0000256" key="2">
    <source>
        <dbReference type="ARBA" id="ARBA00023054"/>
    </source>
</evidence>
<dbReference type="InterPro" id="IPR027417">
    <property type="entry name" value="P-loop_NTPase"/>
</dbReference>
<comment type="caution">
    <text evidence="8">The sequence shown here is derived from an EMBL/GenBank/DDBJ whole genome shotgun (WGS) entry which is preliminary data.</text>
</comment>
<dbReference type="InterPro" id="IPR001752">
    <property type="entry name" value="Kinesin_motor_dom"/>
</dbReference>
<evidence type="ECO:0000259" key="7">
    <source>
        <dbReference type="PROSITE" id="PS50067"/>
    </source>
</evidence>
<proteinExistence type="inferred from homology"/>
<evidence type="ECO:0000256" key="4">
    <source>
        <dbReference type="PROSITE-ProRule" id="PRU00283"/>
    </source>
</evidence>
<sequence length="1531" mass="172710">MSNEENKDDGPNRIMVFLRIRPAKKGEIDPAAGTHFLLDVQLDNKTCLLESKSYEYDYVFNGEVDQGDIYTRVAAPVIGNVFKGYWGTVMVYGQTGTGKSFTMCNFSPLNMGIIPRAMKAIFSAVESCPDRSFTIMFSFIQIYLDKLQDLFNPEAPELKIVRDKNGVSFPGLVEHTVKDEDDFRSLYDDGNQYRVITATKMNPESSRGHAALFIQVKSVPNDDPGGEVRNGKLFLIDLAGYERFSKTGVQEGQMALEAKAINASLLSLGNVVQALSDRSEHVPWRNAKLTRMLEDAIGGRAKCSIILTAGPSSEHMHETLGTLYFGSRAMAVKTNAKLAVNIDYKKLAAKLQELLTVAEGRINSLEVEATRRQLEREEAEAAFHAECTRIKQIQQDQLNQLVASGASKEQIEELIRSNEEENQLMEEQQYQQRHALEERHEEELKLSLERQQQSILNETSASTTTMSKDIAELQRQVSHERQEKEKFRLKAKEAEAEARRVSMEMNELRVQMEGNYVGSLSGSSSNPALRNEFARRIETVKAMYEENMQLRISEMEDLHNEEVNHYKGLYDDLKRTMDNEIQFQKDTLVASYEDTIDKIRQCSTDVQDKLKKNHLVIKQSYQAQKEMLEQENKELAAYSETLVKQVRSLGAQPVERPINASKSTPVMISGDANKQIQEMMSTINELRAELAYVRAEKDAIAKENKSQESRGNERLTSAQALRLKNENEMLKQSKKHLEEEVFSMKAELALSRHQVEEDDDEDDKELDIFGDSEDIPTFIKNVLKVPYFARTQAIQSTHKSILASLTTDLDEYRRVLEYRFFFMGAPNAGKSSIVKCLAASSSPMIRSTPEVLTPTVHPSFTRISVDDMYCSRNDWYKTYIQFCDLDAPQQQQHSGGFFNSIGISKSSKSCGVVDPAKVHIDLLDLPSAPDFWRVIPSFFLPSKSVIYCLVYDLTKPVEGVKQDLEIQLTLLHAACNRAYSKEIGGEAAKIGFCLIGTKKDALKDARDAAVLVHINRIAVLLGDTFFRLRGENDQGLVCIGNFAISTKDWSVVSRKRDQGPRTFKDLSCFLGTIASQLYSNRPSNLLPSSKDTASHLSYMLGDELLGSSAEKTSHLVQAQRRLRQGIVTLLTCLFRERKVRWAMQEKELRLMISEHLCLDAKTSYGVFTENYVIRELFSRGVIIALPSAIIEPKYLPRLGDAMPLPHDGIIVLDPNNLMVSYSLFMCPNSLTRVPNGTPFLKDREVMLFDYSAISRCQTTWGQGIVTGDVTQVVNVKLLPQMGNDVKTVQELYCVMGLGLCLRTEVAMISPAHFLVLMSDCLSYYLSYMISCNGDGVARQYKLNACPPTLFASLQTRLIPFSHLPSKDPRHLVMNWVDASYLVLDKNRLKYAVFGSKAVKDEAMQTNIPLRGIMKHEGQYLYIGITGRHTNSEEAIAACNAVMNAVHYELTSLCRRSFRGVKVKYQDVPITGASLKRESFAIGQETILSRYKADPKVIAEQQRITQNLSDPKAREIEEAIINLPLKLREKKE</sequence>
<dbReference type="GeneID" id="40324012"/>
<evidence type="ECO:0000256" key="1">
    <source>
        <dbReference type="ARBA" id="ARBA00022701"/>
    </source>
</evidence>
<evidence type="ECO:0000313" key="9">
    <source>
        <dbReference type="Proteomes" id="UP000283634"/>
    </source>
</evidence>
<accession>A0A422P4S4</accession>
<dbReference type="EMBL" id="MKGL01000002">
    <property type="protein sequence ID" value="RNF12727.1"/>
    <property type="molecule type" value="Genomic_DNA"/>
</dbReference>
<keyword evidence="9" id="KW-1185">Reference proteome</keyword>
<evidence type="ECO:0000313" key="8">
    <source>
        <dbReference type="EMBL" id="RNF12727.1"/>
    </source>
</evidence>
<evidence type="ECO:0000256" key="3">
    <source>
        <dbReference type="ARBA" id="ARBA00023175"/>
    </source>
</evidence>
<dbReference type="OrthoDB" id="243828at2759"/>
<keyword evidence="2 5" id="KW-0175">Coiled coil</keyword>